<evidence type="ECO:0000313" key="3">
    <source>
        <dbReference type="Proteomes" id="UP000029567"/>
    </source>
</evidence>
<dbReference type="AlphaFoldDB" id="A0A0E3BFW5"/>
<dbReference type="Proteomes" id="UP000029567">
    <property type="component" value="Unassembled WGS sequence"/>
</dbReference>
<protein>
    <submittedName>
        <fullName evidence="2">Uncharacterized protein</fullName>
    </submittedName>
</protein>
<reference evidence="2 3" key="1">
    <citation type="submission" date="2013-09" db="EMBL/GenBank/DDBJ databases">
        <title>High correlation between genotypes and phenotypes of environmental bacteria Comamonas testosteroni strains.</title>
        <authorList>
            <person name="Liu L."/>
            <person name="Zhu W."/>
            <person name="Xia X."/>
            <person name="Xu B."/>
            <person name="Luo M."/>
            <person name="Wang G."/>
        </authorList>
    </citation>
    <scope>NUCLEOTIDE SEQUENCE [LARGE SCALE GENOMIC DNA]</scope>
    <source>
        <strain evidence="2 3">JL14</strain>
    </source>
</reference>
<gene>
    <name evidence="2" type="ORF">P245_21055</name>
</gene>
<name>A0A0E3BFW5_9BURK</name>
<feature type="compositionally biased region" description="Basic and acidic residues" evidence="1">
    <location>
        <begin position="31"/>
        <end position="42"/>
    </location>
</feature>
<proteinExistence type="predicted"/>
<evidence type="ECO:0000256" key="1">
    <source>
        <dbReference type="SAM" id="MobiDB-lite"/>
    </source>
</evidence>
<accession>A0A0E3BFW5</accession>
<comment type="caution">
    <text evidence="2">The sequence shown here is derived from an EMBL/GenBank/DDBJ whole genome shotgun (WGS) entry which is preliminary data.</text>
</comment>
<evidence type="ECO:0000313" key="2">
    <source>
        <dbReference type="EMBL" id="KGG86076.1"/>
    </source>
</evidence>
<feature type="region of interest" description="Disordered" evidence="1">
    <location>
        <begin position="22"/>
        <end position="42"/>
    </location>
</feature>
<dbReference type="EMBL" id="AWTN01000115">
    <property type="protein sequence ID" value="KGG86076.1"/>
    <property type="molecule type" value="Genomic_DNA"/>
</dbReference>
<organism evidence="2 3">
    <name type="scientific">Comamonas thiooxydans</name>
    <dbReference type="NCBI Taxonomy" id="363952"/>
    <lineage>
        <taxon>Bacteria</taxon>
        <taxon>Pseudomonadati</taxon>
        <taxon>Pseudomonadota</taxon>
        <taxon>Betaproteobacteria</taxon>
        <taxon>Burkholderiales</taxon>
        <taxon>Comamonadaceae</taxon>
        <taxon>Comamonas</taxon>
    </lineage>
</organism>
<sequence>MPAYANDVMQVNALLNEYENRRINRSPIYQDKQKYEGALSDH</sequence>